<evidence type="ECO:0000259" key="5">
    <source>
        <dbReference type="Pfam" id="PF13490"/>
    </source>
</evidence>
<evidence type="ECO:0000256" key="4">
    <source>
        <dbReference type="SAM" id="Phobius"/>
    </source>
</evidence>
<keyword evidence="2" id="KW-0804">Transcription</keyword>
<feature type="region of interest" description="Disordered" evidence="3">
    <location>
        <begin position="85"/>
        <end position="126"/>
    </location>
</feature>
<feature type="compositionally biased region" description="Low complexity" evidence="3">
    <location>
        <begin position="86"/>
        <end position="112"/>
    </location>
</feature>
<dbReference type="STRING" id="561176.SAMN04488561_4198"/>
<dbReference type="Proteomes" id="UP000181980">
    <property type="component" value="Unassembled WGS sequence"/>
</dbReference>
<dbReference type="InterPro" id="IPR027383">
    <property type="entry name" value="Znf_put"/>
</dbReference>
<evidence type="ECO:0000256" key="2">
    <source>
        <dbReference type="ARBA" id="ARBA00023163"/>
    </source>
</evidence>
<protein>
    <submittedName>
        <fullName evidence="6">Putative zinc-finger</fullName>
    </submittedName>
</protein>
<keyword evidence="6" id="KW-0862">Zinc</keyword>
<feature type="domain" description="Putative zinc-finger" evidence="5">
    <location>
        <begin position="7"/>
        <end position="41"/>
    </location>
</feature>
<keyword evidence="4" id="KW-1133">Transmembrane helix</keyword>
<keyword evidence="6" id="KW-0863">Zinc-finger</keyword>
<feature type="transmembrane region" description="Helical" evidence="4">
    <location>
        <begin position="139"/>
        <end position="158"/>
    </location>
</feature>
<keyword evidence="7" id="KW-1185">Reference proteome</keyword>
<accession>A0A1H5PEL4</accession>
<name>A0A1H5PEL4_9ACTN</name>
<keyword evidence="1" id="KW-0805">Transcription regulation</keyword>
<reference evidence="7" key="1">
    <citation type="submission" date="2016-10" db="EMBL/GenBank/DDBJ databases">
        <authorList>
            <person name="Varghese N."/>
            <person name="Submissions S."/>
        </authorList>
    </citation>
    <scope>NUCLEOTIDE SEQUENCE [LARGE SCALE GENOMIC DNA]</scope>
    <source>
        <strain evidence="7">DSM 45237</strain>
    </source>
</reference>
<evidence type="ECO:0000313" key="7">
    <source>
        <dbReference type="Proteomes" id="UP000181980"/>
    </source>
</evidence>
<dbReference type="EMBL" id="FNUC01000004">
    <property type="protein sequence ID" value="SEF12216.1"/>
    <property type="molecule type" value="Genomic_DNA"/>
</dbReference>
<gene>
    <name evidence="6" type="ORF">SAMN04488561_4198</name>
</gene>
<keyword evidence="4" id="KW-0812">Transmembrane</keyword>
<evidence type="ECO:0000256" key="3">
    <source>
        <dbReference type="SAM" id="MobiDB-lite"/>
    </source>
</evidence>
<evidence type="ECO:0000256" key="1">
    <source>
        <dbReference type="ARBA" id="ARBA00023015"/>
    </source>
</evidence>
<dbReference type="GO" id="GO:0008270">
    <property type="term" value="F:zinc ion binding"/>
    <property type="evidence" value="ECO:0007669"/>
    <property type="project" value="UniProtKB-KW"/>
</dbReference>
<dbReference type="Gene3D" id="1.10.10.1320">
    <property type="entry name" value="Anti-sigma factor, zinc-finger domain"/>
    <property type="match status" value="1"/>
</dbReference>
<keyword evidence="4" id="KW-0472">Membrane</keyword>
<sequence length="277" mass="28520">MVDPTRCGEVADALAEVATGAASGPDRARVLAHLADCPDCRRELEELTRVADEVLLVAPEHDPPAGFEGAVLARIAALTADEPDALETPAEPEAPPAAEAAPAAASEAPAEVAEPDVPPAAEPSDAVVTPLRPRRWRRVLPYAAAAAIAALGGAGVVWQATSEDRDLAAGYRETLDVANGRYFHAAPLLDDAGAQVGHVFLYQGEPSWVFTVLGDTAAPGTYDVSVVTEDGAQTIADYEVGAAGGGSGGTVDTNIYEIRRVDLIGSDGVTYSAELSD</sequence>
<organism evidence="6 7">
    <name type="scientific">Jiangella alba</name>
    <dbReference type="NCBI Taxonomy" id="561176"/>
    <lineage>
        <taxon>Bacteria</taxon>
        <taxon>Bacillati</taxon>
        <taxon>Actinomycetota</taxon>
        <taxon>Actinomycetes</taxon>
        <taxon>Jiangellales</taxon>
        <taxon>Jiangellaceae</taxon>
        <taxon>Jiangella</taxon>
    </lineage>
</organism>
<dbReference type="RefSeq" id="WP_069109942.1">
    <property type="nucleotide sequence ID" value="NZ_FNUC01000004.1"/>
</dbReference>
<evidence type="ECO:0000313" key="6">
    <source>
        <dbReference type="EMBL" id="SEF12216.1"/>
    </source>
</evidence>
<dbReference type="OrthoDB" id="3522768at2"/>
<dbReference type="AlphaFoldDB" id="A0A1H5PEL4"/>
<proteinExistence type="predicted"/>
<dbReference type="InterPro" id="IPR041916">
    <property type="entry name" value="Anti_sigma_zinc_sf"/>
</dbReference>
<keyword evidence="6" id="KW-0479">Metal-binding</keyword>
<dbReference type="Pfam" id="PF13490">
    <property type="entry name" value="zf-HC2"/>
    <property type="match status" value="1"/>
</dbReference>